<organism evidence="2">
    <name type="scientific">Arion vulgaris</name>
    <dbReference type="NCBI Taxonomy" id="1028688"/>
    <lineage>
        <taxon>Eukaryota</taxon>
        <taxon>Metazoa</taxon>
        <taxon>Spiralia</taxon>
        <taxon>Lophotrochozoa</taxon>
        <taxon>Mollusca</taxon>
        <taxon>Gastropoda</taxon>
        <taxon>Heterobranchia</taxon>
        <taxon>Euthyneura</taxon>
        <taxon>Panpulmonata</taxon>
        <taxon>Eupulmonata</taxon>
        <taxon>Stylommatophora</taxon>
        <taxon>Helicina</taxon>
        <taxon>Arionoidea</taxon>
        <taxon>Arionidae</taxon>
        <taxon>Arion</taxon>
    </lineage>
</organism>
<gene>
    <name evidence="2" type="primary">ORF150682</name>
    <name evidence="1" type="synonym">ORF150680</name>
</gene>
<dbReference type="EMBL" id="HACG01039004">
    <property type="protein sequence ID" value="CEK85869.1"/>
    <property type="molecule type" value="Transcribed_RNA"/>
</dbReference>
<sequence>MNKVNPSLATESFDSTEKSYLARAVQIWPLFGMARESRHPSYSMLHPTKILLNTGSNCKIPSTARLLKVTIAIYTIYTGTSMRIGSLDMPDSV</sequence>
<accession>A0A0B7AY02</accession>
<dbReference type="AlphaFoldDB" id="A0A0B7AY02"/>
<feature type="non-terminal residue" evidence="2">
    <location>
        <position position="93"/>
    </location>
</feature>
<protein>
    <submittedName>
        <fullName evidence="2">Uncharacterized protein</fullName>
    </submittedName>
</protein>
<reference evidence="2" key="1">
    <citation type="submission" date="2014-12" db="EMBL/GenBank/DDBJ databases">
        <title>Insight into the proteome of Arion vulgaris.</title>
        <authorList>
            <person name="Aradska J."/>
            <person name="Bulat T."/>
            <person name="Smidak R."/>
            <person name="Sarate P."/>
            <person name="Gangsoo J."/>
            <person name="Sialana F."/>
            <person name="Bilban M."/>
            <person name="Lubec G."/>
        </authorList>
    </citation>
    <scope>NUCLEOTIDE SEQUENCE</scope>
    <source>
        <tissue evidence="2">Skin</tissue>
    </source>
</reference>
<name>A0A0B7AY02_9EUPU</name>
<evidence type="ECO:0000313" key="1">
    <source>
        <dbReference type="EMBL" id="CEK85868.1"/>
    </source>
</evidence>
<dbReference type="EMBL" id="HACG01039003">
    <property type="protein sequence ID" value="CEK85868.1"/>
    <property type="molecule type" value="Transcribed_RNA"/>
</dbReference>
<evidence type="ECO:0000313" key="2">
    <source>
        <dbReference type="EMBL" id="CEK85869.1"/>
    </source>
</evidence>
<proteinExistence type="predicted"/>